<dbReference type="Gene3D" id="3.40.50.2020">
    <property type="match status" value="1"/>
</dbReference>
<dbReference type="InterPro" id="IPR029057">
    <property type="entry name" value="PRTase-like"/>
</dbReference>
<evidence type="ECO:0000259" key="3">
    <source>
        <dbReference type="Pfam" id="PF00156"/>
    </source>
</evidence>
<dbReference type="Pfam" id="PF00156">
    <property type="entry name" value="Pribosyltran"/>
    <property type="match status" value="1"/>
</dbReference>
<proteinExistence type="predicted"/>
<dbReference type="PANTHER" id="PTHR43864:SF1">
    <property type="entry name" value="XANTHINE PHOSPHORIBOSYLTRANSFERASE"/>
    <property type="match status" value="1"/>
</dbReference>
<evidence type="ECO:0000256" key="1">
    <source>
        <dbReference type="ARBA" id="ARBA00022679"/>
    </source>
</evidence>
<comment type="caution">
    <text evidence="4">The sequence shown here is derived from an EMBL/GenBank/DDBJ whole genome shotgun (WGS) entry which is preliminary data.</text>
</comment>
<evidence type="ECO:0000313" key="5">
    <source>
        <dbReference type="Proteomes" id="UP000604241"/>
    </source>
</evidence>
<organism evidence="4 5">
    <name type="scientific">Cellulomonas avistercoris</name>
    <dbReference type="NCBI Taxonomy" id="2762242"/>
    <lineage>
        <taxon>Bacteria</taxon>
        <taxon>Bacillati</taxon>
        <taxon>Actinomycetota</taxon>
        <taxon>Actinomycetes</taxon>
        <taxon>Micrococcales</taxon>
        <taxon>Cellulomonadaceae</taxon>
        <taxon>Cellulomonas</taxon>
    </lineage>
</organism>
<evidence type="ECO:0000313" key="4">
    <source>
        <dbReference type="EMBL" id="MBD7918618.1"/>
    </source>
</evidence>
<dbReference type="InterPro" id="IPR050118">
    <property type="entry name" value="Pur/Pyrimidine_PRTase"/>
</dbReference>
<dbReference type="PANTHER" id="PTHR43864">
    <property type="entry name" value="HYPOXANTHINE/GUANINE PHOSPHORIBOSYLTRANSFERASE"/>
    <property type="match status" value="1"/>
</dbReference>
<dbReference type="SUPFAM" id="SSF53271">
    <property type="entry name" value="PRTase-like"/>
    <property type="match status" value="1"/>
</dbReference>
<keyword evidence="2" id="KW-0660">Purine salvage</keyword>
<accession>A0ABR8QDV4</accession>
<gene>
    <name evidence="4" type="ORF">H9657_10065</name>
</gene>
<dbReference type="Proteomes" id="UP000604241">
    <property type="component" value="Unassembled WGS sequence"/>
</dbReference>
<keyword evidence="1" id="KW-0808">Transferase</keyword>
<protein>
    <submittedName>
        <fullName evidence="4">Adenine phosphoribosyltransferase</fullName>
    </submittedName>
</protein>
<dbReference type="GO" id="GO:0016757">
    <property type="term" value="F:glycosyltransferase activity"/>
    <property type="evidence" value="ECO:0007669"/>
    <property type="project" value="UniProtKB-KW"/>
</dbReference>
<feature type="domain" description="Phosphoribosyltransferase" evidence="3">
    <location>
        <begin position="39"/>
        <end position="169"/>
    </location>
</feature>
<sequence>MHAGLIAGFSWRSDPPVWPESRAYYADYSAWWRDSSVLAAIGPALAGLFHDAEPTVVLGTESHGFLLGPLVARHLGIGFAAVRKKPERASNDEVWLVRRTPPDYRDRHLDLAVRRSVLRTGDRVLFVDEWASTGGQARACQQLVDDAAARWLGAAVVVDALENSADRRALNLRSLIHVRELNRR</sequence>
<evidence type="ECO:0000256" key="2">
    <source>
        <dbReference type="ARBA" id="ARBA00022726"/>
    </source>
</evidence>
<keyword evidence="5" id="KW-1185">Reference proteome</keyword>
<name>A0ABR8QDV4_9CELL</name>
<keyword evidence="4" id="KW-0328">Glycosyltransferase</keyword>
<reference evidence="4 5" key="1">
    <citation type="submission" date="2020-08" db="EMBL/GenBank/DDBJ databases">
        <title>A Genomic Blueprint of the Chicken Gut Microbiome.</title>
        <authorList>
            <person name="Gilroy R."/>
            <person name="Ravi A."/>
            <person name="Getino M."/>
            <person name="Pursley I."/>
            <person name="Horton D.L."/>
            <person name="Alikhan N.-F."/>
            <person name="Baker D."/>
            <person name="Gharbi K."/>
            <person name="Hall N."/>
            <person name="Watson M."/>
            <person name="Adriaenssens E.M."/>
            <person name="Foster-Nyarko E."/>
            <person name="Jarju S."/>
            <person name="Secka A."/>
            <person name="Antonio M."/>
            <person name="Oren A."/>
            <person name="Chaudhuri R."/>
            <person name="La Ragione R.M."/>
            <person name="Hildebrand F."/>
            <person name="Pallen M.J."/>
        </authorList>
    </citation>
    <scope>NUCLEOTIDE SEQUENCE [LARGE SCALE GENOMIC DNA]</scope>
    <source>
        <strain evidence="4 5">Sa3CUA2</strain>
    </source>
</reference>
<dbReference type="EMBL" id="JACSQV010000007">
    <property type="protein sequence ID" value="MBD7918618.1"/>
    <property type="molecule type" value="Genomic_DNA"/>
</dbReference>
<dbReference type="CDD" id="cd06223">
    <property type="entry name" value="PRTases_typeI"/>
    <property type="match status" value="1"/>
</dbReference>
<dbReference type="InterPro" id="IPR000836">
    <property type="entry name" value="PRTase_dom"/>
</dbReference>